<dbReference type="Gene3D" id="3.40.50.150">
    <property type="entry name" value="Vaccinia Virus protein VP39"/>
    <property type="match status" value="1"/>
</dbReference>
<dbReference type="PANTHER" id="PTHR43861:SF1">
    <property type="entry name" value="TRANS-ACONITATE 2-METHYLTRANSFERASE"/>
    <property type="match status" value="1"/>
</dbReference>
<dbReference type="Pfam" id="PF08242">
    <property type="entry name" value="Methyltransf_12"/>
    <property type="match status" value="1"/>
</dbReference>
<dbReference type="InterPro" id="IPR013217">
    <property type="entry name" value="Methyltransf_12"/>
</dbReference>
<dbReference type="PANTHER" id="PTHR43861">
    <property type="entry name" value="TRANS-ACONITATE 2-METHYLTRANSFERASE-RELATED"/>
    <property type="match status" value="1"/>
</dbReference>
<reference evidence="2" key="1">
    <citation type="submission" date="2014-02" db="EMBL/GenBank/DDBJ databases">
        <title>The Genome Sequence of Trichophyton rubrum (morphotype fischeri) CBS 288.86.</title>
        <authorList>
            <consortium name="The Broad Institute Genomics Platform"/>
            <person name="Cuomo C.A."/>
            <person name="White T.C."/>
            <person name="Graser Y."/>
            <person name="Martinez-Rossi N."/>
            <person name="Heitman J."/>
            <person name="Young S.K."/>
            <person name="Zeng Q."/>
            <person name="Gargeya S."/>
            <person name="Abouelleil A."/>
            <person name="Alvarado L."/>
            <person name="Chapman S.B."/>
            <person name="Gainer-Dewar J."/>
            <person name="Goldberg J."/>
            <person name="Griggs A."/>
            <person name="Gujja S."/>
            <person name="Hansen M."/>
            <person name="Howarth C."/>
            <person name="Imamovic A."/>
            <person name="Larimer J."/>
            <person name="Martinez D."/>
            <person name="Murphy C."/>
            <person name="Pearson M.D."/>
            <person name="Persinoti G."/>
            <person name="Poon T."/>
            <person name="Priest M."/>
            <person name="Roberts A.D."/>
            <person name="Saif S."/>
            <person name="Shea T.D."/>
            <person name="Sykes S.N."/>
            <person name="Wortman J."/>
            <person name="Nusbaum C."/>
            <person name="Birren B."/>
        </authorList>
    </citation>
    <scope>NUCLEOTIDE SEQUENCE [LARGE SCALE GENOMIC DNA]</scope>
    <source>
        <strain evidence="2">CBS 288.86</strain>
    </source>
</reference>
<sequence length="284" mass="31491">MDVKPVAAWDQLAEAWDMLMGTPGNDYYTAVELPALERLVQPKPGDCALDLATGNGLVAHWMAQKGTSVLATDGSPVMLTKAQARQSKRLKENGEAKVSYQILDVTDPQHFEELIQSRGPGAGGAFDIITMNMAIMDVSTLEHLANALPKLLKRDGGRFVATLLHPLFTCGVTRAVEYRDNPESGREEAFHTLKMTKYLDVPSYKGVATQSQPYPQIISALPCLYFHRPMQEIFAPFFKAGLVLDALEEPNFDEAYVKARDLDIGSLRQFTQFPKILAFRMKIA</sequence>
<dbReference type="InterPro" id="IPR029063">
    <property type="entry name" value="SAM-dependent_MTases_sf"/>
</dbReference>
<dbReference type="AlphaFoldDB" id="A0A022VR00"/>
<dbReference type="SUPFAM" id="SSF53335">
    <property type="entry name" value="S-adenosyl-L-methionine-dependent methyltransferases"/>
    <property type="match status" value="1"/>
</dbReference>
<evidence type="ECO:0000259" key="1">
    <source>
        <dbReference type="Pfam" id="PF08242"/>
    </source>
</evidence>
<name>A0A022VR00_TRIRU</name>
<evidence type="ECO:0000313" key="2">
    <source>
        <dbReference type="EMBL" id="EZF48158.1"/>
    </source>
</evidence>
<dbReference type="OrthoDB" id="6329284at2759"/>
<protein>
    <recommendedName>
        <fullName evidence="1">Methyltransferase type 12 domain-containing protein</fullName>
    </recommendedName>
</protein>
<dbReference type="HOGENOM" id="CLU_049749_2_1_1"/>
<dbReference type="Proteomes" id="UP000023758">
    <property type="component" value="Unassembled WGS sequence"/>
</dbReference>
<dbReference type="CDD" id="cd02440">
    <property type="entry name" value="AdoMet_MTases"/>
    <property type="match status" value="1"/>
</dbReference>
<organism evidence="2">
    <name type="scientific">Trichophyton rubrum CBS 288.86</name>
    <dbReference type="NCBI Taxonomy" id="1215330"/>
    <lineage>
        <taxon>Eukaryota</taxon>
        <taxon>Fungi</taxon>
        <taxon>Dikarya</taxon>
        <taxon>Ascomycota</taxon>
        <taxon>Pezizomycotina</taxon>
        <taxon>Eurotiomycetes</taxon>
        <taxon>Eurotiomycetidae</taxon>
        <taxon>Onygenales</taxon>
        <taxon>Arthrodermataceae</taxon>
        <taxon>Trichophyton</taxon>
    </lineage>
</organism>
<gene>
    <name evidence="2" type="ORF">H103_08089</name>
</gene>
<accession>A0A022VR00</accession>
<dbReference type="EMBL" id="KK207932">
    <property type="protein sequence ID" value="EZF48158.1"/>
    <property type="molecule type" value="Genomic_DNA"/>
</dbReference>
<feature type="domain" description="Methyltransferase type 12" evidence="1">
    <location>
        <begin position="49"/>
        <end position="156"/>
    </location>
</feature>
<proteinExistence type="predicted"/>